<evidence type="ECO:0008006" key="14">
    <source>
        <dbReference type="Google" id="ProtNLM"/>
    </source>
</evidence>
<keyword evidence="4" id="KW-0846">Cobalamin</keyword>
<evidence type="ECO:0000256" key="6">
    <source>
        <dbReference type="ARBA" id="ARBA00022989"/>
    </source>
</evidence>
<dbReference type="GO" id="GO:0031419">
    <property type="term" value="F:cobalamin binding"/>
    <property type="evidence" value="ECO:0007669"/>
    <property type="project" value="UniProtKB-KW"/>
</dbReference>
<evidence type="ECO:0000256" key="7">
    <source>
        <dbReference type="ARBA" id="ARBA00023136"/>
    </source>
</evidence>
<dbReference type="AlphaFoldDB" id="A0AAE1AGM5"/>
<keyword evidence="13" id="KW-1185">Reference proteome</keyword>
<evidence type="ECO:0000256" key="2">
    <source>
        <dbReference type="ARBA" id="ARBA00009901"/>
    </source>
</evidence>
<dbReference type="InterPro" id="IPR006876">
    <property type="entry name" value="LMBR1-like_membr_prot"/>
</dbReference>
<feature type="compositionally biased region" description="Low complexity" evidence="10">
    <location>
        <begin position="249"/>
        <end position="260"/>
    </location>
</feature>
<dbReference type="PANTHER" id="PTHR16130:SF2">
    <property type="entry name" value="LYSOSOMAL COBALAMIN TRANSPORT ESCORT PROTEIN LMBD1"/>
    <property type="match status" value="1"/>
</dbReference>
<accession>A0AAE1AGM5</accession>
<comment type="subcellular location">
    <subcellularLocation>
        <location evidence="1">Lysosome membrane</location>
        <topology evidence="1">Multi-pass membrane protein</topology>
    </subcellularLocation>
</comment>
<evidence type="ECO:0000256" key="11">
    <source>
        <dbReference type="SAM" id="Phobius"/>
    </source>
</evidence>
<dbReference type="GO" id="GO:0005765">
    <property type="term" value="C:lysosomal membrane"/>
    <property type="evidence" value="ECO:0007669"/>
    <property type="project" value="UniProtKB-SubCell"/>
</dbReference>
<feature type="transmembrane region" description="Helical" evidence="11">
    <location>
        <begin position="489"/>
        <end position="510"/>
    </location>
</feature>
<feature type="region of interest" description="Disordered" evidence="10">
    <location>
        <begin position="231"/>
        <end position="260"/>
    </location>
</feature>
<evidence type="ECO:0000313" key="12">
    <source>
        <dbReference type="EMBL" id="KAK3787282.1"/>
    </source>
</evidence>
<keyword evidence="7 11" id="KW-0472">Membrane</keyword>
<protein>
    <recommendedName>
        <fullName evidence="14">Lysosomal cobalamin transporter</fullName>
    </recommendedName>
</protein>
<feature type="compositionally biased region" description="Basic and acidic residues" evidence="10">
    <location>
        <begin position="231"/>
        <end position="240"/>
    </location>
</feature>
<dbReference type="Proteomes" id="UP001283361">
    <property type="component" value="Unassembled WGS sequence"/>
</dbReference>
<comment type="caution">
    <text evidence="12">The sequence shown here is derived from an EMBL/GenBank/DDBJ whole genome shotgun (WGS) entry which is preliminary data.</text>
</comment>
<comment type="similarity">
    <text evidence="2">Belongs to the LIMR family. LMBRD1 subfamily.</text>
</comment>
<evidence type="ECO:0000256" key="3">
    <source>
        <dbReference type="ARBA" id="ARBA00022448"/>
    </source>
</evidence>
<keyword evidence="9" id="KW-0170">Cobalt</keyword>
<evidence type="ECO:0000256" key="10">
    <source>
        <dbReference type="SAM" id="MobiDB-lite"/>
    </source>
</evidence>
<organism evidence="12 13">
    <name type="scientific">Elysia crispata</name>
    <name type="common">lettuce slug</name>
    <dbReference type="NCBI Taxonomy" id="231223"/>
    <lineage>
        <taxon>Eukaryota</taxon>
        <taxon>Metazoa</taxon>
        <taxon>Spiralia</taxon>
        <taxon>Lophotrochozoa</taxon>
        <taxon>Mollusca</taxon>
        <taxon>Gastropoda</taxon>
        <taxon>Heterobranchia</taxon>
        <taxon>Euthyneura</taxon>
        <taxon>Panpulmonata</taxon>
        <taxon>Sacoglossa</taxon>
        <taxon>Placobranchoidea</taxon>
        <taxon>Plakobranchidae</taxon>
        <taxon>Elysia</taxon>
    </lineage>
</organism>
<keyword evidence="6 11" id="KW-1133">Transmembrane helix</keyword>
<feature type="transmembrane region" description="Helical" evidence="11">
    <location>
        <begin position="6"/>
        <end position="30"/>
    </location>
</feature>
<name>A0AAE1AGM5_9GAST</name>
<feature type="transmembrane region" description="Helical" evidence="11">
    <location>
        <begin position="364"/>
        <end position="386"/>
    </location>
</feature>
<evidence type="ECO:0000256" key="8">
    <source>
        <dbReference type="ARBA" id="ARBA00023228"/>
    </source>
</evidence>
<dbReference type="InterPro" id="IPR050854">
    <property type="entry name" value="LMBD1_LysCbl_Transport"/>
</dbReference>
<evidence type="ECO:0000256" key="1">
    <source>
        <dbReference type="ARBA" id="ARBA00004155"/>
    </source>
</evidence>
<keyword evidence="3" id="KW-0813">Transport</keyword>
<dbReference type="PANTHER" id="PTHR16130">
    <property type="entry name" value="LYSOSOMAL COBALAMIN TRANSPORTER-RELATED"/>
    <property type="match status" value="1"/>
</dbReference>
<feature type="transmembrane region" description="Helical" evidence="11">
    <location>
        <begin position="301"/>
        <end position="322"/>
    </location>
</feature>
<evidence type="ECO:0000256" key="9">
    <source>
        <dbReference type="ARBA" id="ARBA00023285"/>
    </source>
</evidence>
<feature type="transmembrane region" description="Helical" evidence="11">
    <location>
        <begin position="42"/>
        <end position="71"/>
    </location>
</feature>
<reference evidence="12" key="1">
    <citation type="journal article" date="2023" name="G3 (Bethesda)">
        <title>A reference genome for the long-term kleptoplast-retaining sea slug Elysia crispata morphotype clarki.</title>
        <authorList>
            <person name="Eastman K.E."/>
            <person name="Pendleton A.L."/>
            <person name="Shaikh M.A."/>
            <person name="Suttiyut T."/>
            <person name="Ogas R."/>
            <person name="Tomko P."/>
            <person name="Gavelis G."/>
            <person name="Widhalm J.R."/>
            <person name="Wisecaver J.H."/>
        </authorList>
    </citation>
    <scope>NUCLEOTIDE SEQUENCE</scope>
    <source>
        <strain evidence="12">ECLA1</strain>
    </source>
</reference>
<evidence type="ECO:0000256" key="5">
    <source>
        <dbReference type="ARBA" id="ARBA00022692"/>
    </source>
</evidence>
<feature type="transmembrane region" description="Helical" evidence="11">
    <location>
        <begin position="189"/>
        <end position="211"/>
    </location>
</feature>
<feature type="transmembrane region" description="Helical" evidence="11">
    <location>
        <begin position="407"/>
        <end position="426"/>
    </location>
</feature>
<evidence type="ECO:0000313" key="13">
    <source>
        <dbReference type="Proteomes" id="UP001283361"/>
    </source>
</evidence>
<dbReference type="EMBL" id="JAWDGP010001872">
    <property type="protein sequence ID" value="KAK3787282.1"/>
    <property type="molecule type" value="Genomic_DNA"/>
</dbReference>
<dbReference type="Pfam" id="PF04791">
    <property type="entry name" value="LMBR1"/>
    <property type="match status" value="1"/>
</dbReference>
<keyword evidence="8" id="KW-0458">Lysosome</keyword>
<gene>
    <name evidence="12" type="ORF">RRG08_056003</name>
</gene>
<sequence>MAIPGAVIAAGWIPFIVVLVLIFLFSGFYVRYFMHKYDSEIVITVTAIIALSLTLLTSAVVPVDIFLVSYMKNPDGSFKDWAQNDTVREDLEHTVLVTYYVFYGIIAFFLFLLLPFMYFFYEEKDENSTFKGRCCASLKYCIVCVIIAVVFLLIGALVPGRSSPKTNSTKWEKIDFLIHDVTQTRMEDALSFVISIFTLIGMLCLVMYTAYGMSAMPMDLIKGQSSAKSERLQTQRERQERQRKRQALRQKYSSRASMSSRAQRVDDILAAEESLITRQDRHLQAAEKSWLRKCLILLRPFEIIIGIVCFVMALLVFLSLLLTNIDKAIHSVGYKSGYALPKRHLPNPVDIALVFCQKVFPLDYIIMVAIIAYFVLCSMSGIRNIGVWFLWIKMYKIRPRRTSPQGLLMFCMLLMFMVLAINVILYELTPQYSSFGSQHYISESTIGANKTSSHSKECTMHISPDDCTVTRMVFLLVSFFYKMWIFGAAYYYLTWAFLGTTLIGFIVAVIKRRRSAISGEVDEDDFEESDDDDMIRG</sequence>
<feature type="transmembrane region" description="Helical" evidence="11">
    <location>
        <begin position="100"/>
        <end position="120"/>
    </location>
</feature>
<dbReference type="GO" id="GO:0072665">
    <property type="term" value="P:protein localization to vacuole"/>
    <property type="evidence" value="ECO:0007669"/>
    <property type="project" value="TreeGrafter"/>
</dbReference>
<feature type="transmembrane region" description="Helical" evidence="11">
    <location>
        <begin position="140"/>
        <end position="158"/>
    </location>
</feature>
<keyword evidence="5 11" id="KW-0812">Transmembrane</keyword>
<proteinExistence type="inferred from homology"/>
<evidence type="ECO:0000256" key="4">
    <source>
        <dbReference type="ARBA" id="ARBA00022628"/>
    </source>
</evidence>